<dbReference type="GO" id="GO:0005815">
    <property type="term" value="C:microtubule organizing center"/>
    <property type="evidence" value="ECO:0007669"/>
    <property type="project" value="TreeGrafter"/>
</dbReference>
<keyword evidence="2" id="KW-0539">Nucleus</keyword>
<accession>A0A9P9JIF7</accession>
<feature type="compositionally biased region" description="Acidic residues" evidence="3">
    <location>
        <begin position="202"/>
        <end position="215"/>
    </location>
</feature>
<feature type="region of interest" description="Disordered" evidence="3">
    <location>
        <begin position="162"/>
        <end position="252"/>
    </location>
</feature>
<dbReference type="GO" id="GO:0003697">
    <property type="term" value="F:single-stranded DNA binding"/>
    <property type="evidence" value="ECO:0007669"/>
    <property type="project" value="TreeGrafter"/>
</dbReference>
<evidence type="ECO:0000256" key="2">
    <source>
        <dbReference type="ARBA" id="ARBA00023242"/>
    </source>
</evidence>
<dbReference type="PANTHER" id="PTHR46457:SF1">
    <property type="entry name" value="DNA REPAIR PROTEIN RAD51 HOMOLOG 4"/>
    <property type="match status" value="1"/>
</dbReference>
<proteinExistence type="predicted"/>
<dbReference type="EMBL" id="JAGMUV010000001">
    <property type="protein sequence ID" value="KAH7175511.1"/>
    <property type="molecule type" value="Genomic_DNA"/>
</dbReference>
<dbReference type="GO" id="GO:0033063">
    <property type="term" value="C:Rad51B-Rad51C-Rad51D-XRCC2 complex"/>
    <property type="evidence" value="ECO:0007669"/>
    <property type="project" value="TreeGrafter"/>
</dbReference>
<dbReference type="PANTHER" id="PTHR46457">
    <property type="entry name" value="DNA REPAIR PROTEIN RAD51 HOMOLOG 4"/>
    <property type="match status" value="1"/>
</dbReference>
<evidence type="ECO:0000256" key="1">
    <source>
        <dbReference type="ARBA" id="ARBA00004123"/>
    </source>
</evidence>
<evidence type="ECO:0000256" key="3">
    <source>
        <dbReference type="SAM" id="MobiDB-lite"/>
    </source>
</evidence>
<dbReference type="GO" id="GO:0005657">
    <property type="term" value="C:replication fork"/>
    <property type="evidence" value="ECO:0007669"/>
    <property type="project" value="TreeGrafter"/>
</dbReference>
<sequence length="456" mass="49191">MEEATAHGPRTASQASSHFALEPISASVLADREARRRDAATALGLCRTGCADLDDYVLLGGFERGTIVGLSAEDEEMGVKLGLQTLAHSLCGEGSVTTGLVITPKPASTILAGLRDAVRAELKHRDIAQPEVASRTRECLERVMLSCVFDLDGLWEALADLDRPADSGTTQGTRDEDDQGQDEEDQGQETDKGEQAKMVVDEIGDSQDDEDDELLDAQPQPQPQLESKQQEEQQPQSQPRRQRKPDPPSLPGLIIITHFSALLTSLFTHREKSAAHAALQLLGSHLRDLARNLASSPLVLLLNSTSSSVAAATEKTKMKPATAPLDATLRSIFNPPPPPGYAPHIAGPGPGPGRRSKPSFGLVFAQLLDLHLLCTRIPRTREDAEAAVTALHGHSAEVTSAAAVAVDSVWLVEVLLDDLGVWEGRKGARRDREQRWTAVDVEGARIRVAFQEREGE</sequence>
<dbReference type="GO" id="GO:0008094">
    <property type="term" value="F:ATP-dependent activity, acting on DNA"/>
    <property type="evidence" value="ECO:0007669"/>
    <property type="project" value="TreeGrafter"/>
</dbReference>
<dbReference type="Proteomes" id="UP000738349">
    <property type="component" value="Unassembled WGS sequence"/>
</dbReference>
<comment type="caution">
    <text evidence="4">The sequence shown here is derived from an EMBL/GenBank/DDBJ whole genome shotgun (WGS) entry which is preliminary data.</text>
</comment>
<dbReference type="GO" id="GO:0007131">
    <property type="term" value="P:reciprocal meiotic recombination"/>
    <property type="evidence" value="ECO:0007669"/>
    <property type="project" value="TreeGrafter"/>
</dbReference>
<organism evidence="4 5">
    <name type="scientific">Dactylonectria macrodidyma</name>
    <dbReference type="NCBI Taxonomy" id="307937"/>
    <lineage>
        <taxon>Eukaryota</taxon>
        <taxon>Fungi</taxon>
        <taxon>Dikarya</taxon>
        <taxon>Ascomycota</taxon>
        <taxon>Pezizomycotina</taxon>
        <taxon>Sordariomycetes</taxon>
        <taxon>Hypocreomycetidae</taxon>
        <taxon>Hypocreales</taxon>
        <taxon>Nectriaceae</taxon>
        <taxon>Dactylonectria</taxon>
    </lineage>
</organism>
<dbReference type="OrthoDB" id="336321at2759"/>
<dbReference type="GO" id="GO:0000400">
    <property type="term" value="F:four-way junction DNA binding"/>
    <property type="evidence" value="ECO:0007669"/>
    <property type="project" value="TreeGrafter"/>
</dbReference>
<dbReference type="InterPro" id="IPR027417">
    <property type="entry name" value="P-loop_NTPase"/>
</dbReference>
<name>A0A9P9JIF7_9HYPO</name>
<keyword evidence="5" id="KW-1185">Reference proteome</keyword>
<reference evidence="4" key="1">
    <citation type="journal article" date="2021" name="Nat. Commun.">
        <title>Genetic determinants of endophytism in the Arabidopsis root mycobiome.</title>
        <authorList>
            <person name="Mesny F."/>
            <person name="Miyauchi S."/>
            <person name="Thiergart T."/>
            <person name="Pickel B."/>
            <person name="Atanasova L."/>
            <person name="Karlsson M."/>
            <person name="Huettel B."/>
            <person name="Barry K.W."/>
            <person name="Haridas S."/>
            <person name="Chen C."/>
            <person name="Bauer D."/>
            <person name="Andreopoulos W."/>
            <person name="Pangilinan J."/>
            <person name="LaButti K."/>
            <person name="Riley R."/>
            <person name="Lipzen A."/>
            <person name="Clum A."/>
            <person name="Drula E."/>
            <person name="Henrissat B."/>
            <person name="Kohler A."/>
            <person name="Grigoriev I.V."/>
            <person name="Martin F.M."/>
            <person name="Hacquard S."/>
        </authorList>
    </citation>
    <scope>NUCLEOTIDE SEQUENCE</scope>
    <source>
        <strain evidence="4">MPI-CAGE-AT-0147</strain>
    </source>
</reference>
<dbReference type="GO" id="GO:0000724">
    <property type="term" value="P:double-strand break repair via homologous recombination"/>
    <property type="evidence" value="ECO:0007669"/>
    <property type="project" value="TreeGrafter"/>
</dbReference>
<dbReference type="GO" id="GO:0042148">
    <property type="term" value="P:DNA strand invasion"/>
    <property type="evidence" value="ECO:0007669"/>
    <property type="project" value="TreeGrafter"/>
</dbReference>
<dbReference type="AlphaFoldDB" id="A0A9P9JIF7"/>
<dbReference type="Gene3D" id="3.40.50.300">
    <property type="entry name" value="P-loop containing nucleotide triphosphate hydrolases"/>
    <property type="match status" value="1"/>
</dbReference>
<gene>
    <name evidence="4" type="ORF">EDB81DRAFT_874356</name>
</gene>
<dbReference type="GO" id="GO:0000723">
    <property type="term" value="P:telomere maintenance"/>
    <property type="evidence" value="ECO:0007669"/>
    <property type="project" value="TreeGrafter"/>
</dbReference>
<feature type="compositionally biased region" description="Acidic residues" evidence="3">
    <location>
        <begin position="175"/>
        <end position="188"/>
    </location>
</feature>
<dbReference type="InterPro" id="IPR051988">
    <property type="entry name" value="HRR_RAD51_Paralog"/>
</dbReference>
<protein>
    <submittedName>
        <fullName evidence="4">Uncharacterized protein</fullName>
    </submittedName>
</protein>
<comment type="subcellular location">
    <subcellularLocation>
        <location evidence="1">Nucleus</location>
    </subcellularLocation>
</comment>
<feature type="compositionally biased region" description="Low complexity" evidence="3">
    <location>
        <begin position="216"/>
        <end position="239"/>
    </location>
</feature>
<evidence type="ECO:0000313" key="5">
    <source>
        <dbReference type="Proteomes" id="UP000738349"/>
    </source>
</evidence>
<evidence type="ECO:0000313" key="4">
    <source>
        <dbReference type="EMBL" id="KAH7175511.1"/>
    </source>
</evidence>